<dbReference type="EMBL" id="AWVI01000092">
    <property type="protein sequence ID" value="ERK42167.1"/>
    <property type="molecule type" value="Genomic_DNA"/>
</dbReference>
<dbReference type="HOGENOM" id="CLU_083843_1_1_9"/>
<dbReference type="AlphaFoldDB" id="U2QTU7"/>
<proteinExistence type="predicted"/>
<evidence type="ECO:0000313" key="3">
    <source>
        <dbReference type="Proteomes" id="UP000016658"/>
    </source>
</evidence>
<evidence type="ECO:0000256" key="1">
    <source>
        <dbReference type="SAM" id="Phobius"/>
    </source>
</evidence>
<protein>
    <recommendedName>
        <fullName evidence="4">YitT family protein</fullName>
    </recommendedName>
</protein>
<keyword evidence="1" id="KW-0472">Membrane</keyword>
<gene>
    <name evidence="2" type="ORF">HMPREF0367_01697</name>
</gene>
<dbReference type="Proteomes" id="UP000016658">
    <property type="component" value="Unassembled WGS sequence"/>
</dbReference>
<dbReference type="RefSeq" id="WP_035401362.1">
    <property type="nucleotide sequence ID" value="NZ_KI270989.1"/>
</dbReference>
<feature type="transmembrane region" description="Helical" evidence="1">
    <location>
        <begin position="77"/>
        <end position="99"/>
    </location>
</feature>
<comment type="caution">
    <text evidence="2">The sequence shown here is derived from an EMBL/GenBank/DDBJ whole genome shotgun (WGS) entry which is preliminary data.</text>
</comment>
<organism evidence="2 3">
    <name type="scientific">Faecalitalea cylindroides ATCC 27803</name>
    <dbReference type="NCBI Taxonomy" id="649755"/>
    <lineage>
        <taxon>Bacteria</taxon>
        <taxon>Bacillati</taxon>
        <taxon>Bacillota</taxon>
        <taxon>Erysipelotrichia</taxon>
        <taxon>Erysipelotrichales</taxon>
        <taxon>Erysipelotrichaceae</taxon>
        <taxon>Faecalitalea</taxon>
    </lineage>
</organism>
<feature type="transmembrane region" description="Helical" evidence="1">
    <location>
        <begin position="105"/>
        <end position="126"/>
    </location>
</feature>
<evidence type="ECO:0008006" key="4">
    <source>
        <dbReference type="Google" id="ProtNLM"/>
    </source>
</evidence>
<dbReference type="Pfam" id="PF19700">
    <property type="entry name" value="DUF6198"/>
    <property type="match status" value="1"/>
</dbReference>
<name>U2QTU7_9FIRM</name>
<feature type="transmembrane region" description="Helical" evidence="1">
    <location>
        <begin position="48"/>
        <end position="70"/>
    </location>
</feature>
<accession>U2QTU7</accession>
<dbReference type="PANTHER" id="PTHR40078:SF1">
    <property type="entry name" value="INTEGRAL MEMBRANE PROTEIN"/>
    <property type="match status" value="1"/>
</dbReference>
<dbReference type="InterPro" id="IPR038750">
    <property type="entry name" value="YczE/YyaS-like"/>
</dbReference>
<dbReference type="OrthoDB" id="1758183at2"/>
<feature type="transmembrane region" description="Helical" evidence="1">
    <location>
        <begin position="7"/>
        <end position="28"/>
    </location>
</feature>
<reference evidence="2 3" key="1">
    <citation type="submission" date="2013-06" db="EMBL/GenBank/DDBJ databases">
        <authorList>
            <person name="Weinstock G."/>
            <person name="Sodergren E."/>
            <person name="Lobos E.A."/>
            <person name="Fulton L."/>
            <person name="Fulton R."/>
            <person name="Courtney L."/>
            <person name="Fronick C."/>
            <person name="O'Laughlin M."/>
            <person name="Godfrey J."/>
            <person name="Wilson R.M."/>
            <person name="Miner T."/>
            <person name="Farmer C."/>
            <person name="Delehaunty K."/>
            <person name="Cordes M."/>
            <person name="Minx P."/>
            <person name="Tomlinson C."/>
            <person name="Chen J."/>
            <person name="Wollam A."/>
            <person name="Pepin K.H."/>
            <person name="Bhonagiri V."/>
            <person name="Zhang X."/>
            <person name="Warren W."/>
            <person name="Mitreva M."/>
            <person name="Mardis E.R."/>
            <person name="Wilson R.K."/>
        </authorList>
    </citation>
    <scope>NUCLEOTIDE SEQUENCE [LARGE SCALE GENOMIC DNA]</scope>
    <source>
        <strain evidence="2 3">ATCC 27803</strain>
    </source>
</reference>
<sequence length="203" mass="21945">MKKAVQTVLAIASAILLTGLGVALFVHANLGSDTITVFVDGLHRTLNVSYGTASRIYNVIMLIIALIVSFKNIGWATIIYALTVGFAMDFFEVLLAPLNIVNMNILIRLLVACLGQICFGLTYALLIKYRKGMNQIDAIAYAIVNKTNISFKWIRTGADVVLLVIGWLLGGVIGIGSVIAMSTTGILIDFFLKILGTETDKMS</sequence>
<keyword evidence="1" id="KW-0812">Transmembrane</keyword>
<keyword evidence="1" id="KW-1133">Transmembrane helix</keyword>
<dbReference type="PANTHER" id="PTHR40078">
    <property type="entry name" value="INTEGRAL MEMBRANE PROTEIN-RELATED"/>
    <property type="match status" value="1"/>
</dbReference>
<evidence type="ECO:0000313" key="2">
    <source>
        <dbReference type="EMBL" id="ERK42167.1"/>
    </source>
</evidence>
<feature type="transmembrane region" description="Helical" evidence="1">
    <location>
        <begin position="160"/>
        <end position="188"/>
    </location>
</feature>